<organism evidence="1 2">
    <name type="scientific">Rhabditophanes sp. KR3021</name>
    <dbReference type="NCBI Taxonomy" id="114890"/>
    <lineage>
        <taxon>Eukaryota</taxon>
        <taxon>Metazoa</taxon>
        <taxon>Ecdysozoa</taxon>
        <taxon>Nematoda</taxon>
        <taxon>Chromadorea</taxon>
        <taxon>Rhabditida</taxon>
        <taxon>Tylenchina</taxon>
        <taxon>Panagrolaimomorpha</taxon>
        <taxon>Strongyloidoidea</taxon>
        <taxon>Alloionematidae</taxon>
        <taxon>Rhabditophanes</taxon>
    </lineage>
</organism>
<proteinExistence type="predicted"/>
<accession>A0AC35UFV5</accession>
<protein>
    <submittedName>
        <fullName evidence="2">TPR_REGION domain-containing protein</fullName>
    </submittedName>
</protein>
<dbReference type="Proteomes" id="UP000095286">
    <property type="component" value="Unplaced"/>
</dbReference>
<name>A0AC35UFV5_9BILA</name>
<evidence type="ECO:0000313" key="1">
    <source>
        <dbReference type="Proteomes" id="UP000095286"/>
    </source>
</evidence>
<reference evidence="2" key="1">
    <citation type="submission" date="2016-11" db="UniProtKB">
        <authorList>
            <consortium name="WormBaseParasite"/>
        </authorList>
    </citation>
    <scope>IDENTIFICATION</scope>
    <source>
        <strain evidence="2">KR3021</strain>
    </source>
</reference>
<sequence>MTEQGAPEAAAVSIDITDDERNLAVSFLQLLRSKIADIPNLDTNYLIIADEMARATEGFFGIQDAHYAFEPTEPLIDMFVKAESADKEARGSRSADDINAEAESLKEKGNGSLQAGNFEEALSHYNQAIRLAPKPVYFCNRAAAYCRVEQYERAIHDCRVAIGLDDKYGKAYGRLGLALSCQHQYPAAIEAYKKAIELEPEVQSYKSNLDLAEANFKKSKDVHQTQGGAPNLQDMFGSLGGMFGGATGAGGMPDLSNMASIMQSPEFAAMANNFLADPAAISMAQNMFGPLMGGGANPAAGPPPNFADLASQFRDHIRESNPDIIENLRNNFGGPAPPGGNPPGPNEPGN</sequence>
<evidence type="ECO:0000313" key="2">
    <source>
        <dbReference type="WBParaSite" id="RSKR_0001090800.1"/>
    </source>
</evidence>
<dbReference type="WBParaSite" id="RSKR_0001090800.1">
    <property type="protein sequence ID" value="RSKR_0001090800.1"/>
    <property type="gene ID" value="RSKR_0001090800"/>
</dbReference>